<evidence type="ECO:0000313" key="3">
    <source>
        <dbReference type="EMBL" id="MEA3571352.1"/>
    </source>
</evidence>
<keyword evidence="3" id="KW-0012">Acyltransferase</keyword>
<dbReference type="CDD" id="cd03349">
    <property type="entry name" value="LbH_XAT"/>
    <property type="match status" value="1"/>
</dbReference>
<organism evidence="3 4">
    <name type="scientific">Paenibacillus phoenicis</name>
    <dbReference type="NCBI Taxonomy" id="554117"/>
    <lineage>
        <taxon>Bacteria</taxon>
        <taxon>Bacillati</taxon>
        <taxon>Bacillota</taxon>
        <taxon>Bacilli</taxon>
        <taxon>Bacillales</taxon>
        <taxon>Paenibacillaceae</taxon>
        <taxon>Paenibacillus</taxon>
    </lineage>
</organism>
<keyword evidence="2" id="KW-0677">Repeat</keyword>
<evidence type="ECO:0000256" key="2">
    <source>
        <dbReference type="ARBA" id="ARBA00022737"/>
    </source>
</evidence>
<proteinExistence type="predicted"/>
<dbReference type="Gene3D" id="2.160.10.10">
    <property type="entry name" value="Hexapeptide repeat proteins"/>
    <property type="match status" value="1"/>
</dbReference>
<dbReference type="Gene3D" id="3.40.50.720">
    <property type="entry name" value="NAD(P)-binding Rossmann-like Domain"/>
    <property type="match status" value="1"/>
</dbReference>
<dbReference type="PROSITE" id="PS00101">
    <property type="entry name" value="HEXAPEP_TRANSFERASES"/>
    <property type="match status" value="1"/>
</dbReference>
<sequence>MSWDGTDARLLEFLDRYVEHNIKRLLNKRIVVFGTGSMAELTTIAFRKKNIDIEYYLSNNAKLGELFWGRPVYSPANLELENKSDLLIMIASSFYEEIAHQLKSMGLEKEIHFHALLAPDDSPQKDKIINGVSVGKYTYGYLNLCHRGTLIKRIGSFTSINYNVKIAYPNHPTAQITTHPFIYDRKTVFNGVEKVPGFLDDEDLVIRDEVSQNNSIEIGNDVWIGMGVIILPGVKIGNGAIVAAGAVVSKDVPDYAVVGGVPAKVIKYRFNEKEIDILNSIRWWDWPEEEIKRNAHYFTNPNAFFERFSN</sequence>
<dbReference type="InterPro" id="IPR018357">
    <property type="entry name" value="Hexapep_transf_CS"/>
</dbReference>
<accession>A0ABU5PNK4</accession>
<dbReference type="InterPro" id="IPR011004">
    <property type="entry name" value="Trimer_LpxA-like_sf"/>
</dbReference>
<dbReference type="Proteomes" id="UP001292216">
    <property type="component" value="Unassembled WGS sequence"/>
</dbReference>
<dbReference type="PANTHER" id="PTHR43300:SF11">
    <property type="entry name" value="ACETYLTRANSFERASE RV3034C-RELATED"/>
    <property type="match status" value="1"/>
</dbReference>
<evidence type="ECO:0000313" key="4">
    <source>
        <dbReference type="Proteomes" id="UP001292216"/>
    </source>
</evidence>
<gene>
    <name evidence="3" type="ORF">U9M73_15465</name>
</gene>
<dbReference type="EC" id="2.3.1.-" evidence="3"/>
<dbReference type="EMBL" id="JAYERP010000001">
    <property type="protein sequence ID" value="MEA3571352.1"/>
    <property type="molecule type" value="Genomic_DNA"/>
</dbReference>
<dbReference type="GO" id="GO:0016746">
    <property type="term" value="F:acyltransferase activity"/>
    <property type="evidence" value="ECO:0007669"/>
    <property type="project" value="UniProtKB-KW"/>
</dbReference>
<name>A0ABU5PNK4_9BACL</name>
<dbReference type="InterPro" id="IPR050179">
    <property type="entry name" value="Trans_hexapeptide_repeat"/>
</dbReference>
<reference evidence="3 4" key="1">
    <citation type="submission" date="2023-12" db="EMBL/GenBank/DDBJ databases">
        <title>Whole genome sequencing of Paenibacillus phoenicis isolated from the Phoenix Mars Lander spacecraft assembly facility.</title>
        <authorList>
            <person name="Garcia A."/>
            <person name="Venkateswaran K."/>
        </authorList>
    </citation>
    <scope>NUCLEOTIDE SEQUENCE [LARGE SCALE GENOMIC DNA]</scope>
    <source>
        <strain evidence="3 4">3PO2SA</strain>
    </source>
</reference>
<keyword evidence="1 3" id="KW-0808">Transferase</keyword>
<dbReference type="Pfam" id="PF00132">
    <property type="entry name" value="Hexapep"/>
    <property type="match status" value="1"/>
</dbReference>
<dbReference type="InterPro" id="IPR001451">
    <property type="entry name" value="Hexapep"/>
</dbReference>
<protein>
    <submittedName>
        <fullName evidence="3">CatB-related O-acetyltransferase</fullName>
        <ecNumber evidence="3">2.3.1.-</ecNumber>
    </submittedName>
</protein>
<keyword evidence="4" id="KW-1185">Reference proteome</keyword>
<dbReference type="PANTHER" id="PTHR43300">
    <property type="entry name" value="ACETYLTRANSFERASE"/>
    <property type="match status" value="1"/>
</dbReference>
<dbReference type="SUPFAM" id="SSF51161">
    <property type="entry name" value="Trimeric LpxA-like enzymes"/>
    <property type="match status" value="1"/>
</dbReference>
<comment type="caution">
    <text evidence="3">The sequence shown here is derived from an EMBL/GenBank/DDBJ whole genome shotgun (WGS) entry which is preliminary data.</text>
</comment>
<evidence type="ECO:0000256" key="1">
    <source>
        <dbReference type="ARBA" id="ARBA00022679"/>
    </source>
</evidence>